<keyword evidence="9 13" id="KW-1133">Transmembrane helix</keyword>
<evidence type="ECO:0000256" key="3">
    <source>
        <dbReference type="ARBA" id="ARBA00022448"/>
    </source>
</evidence>
<comment type="caution">
    <text evidence="14">The sequence shown here is derived from an EMBL/GenBank/DDBJ whole genome shotgun (WGS) entry which is preliminary data.</text>
</comment>
<proteinExistence type="inferred from homology"/>
<keyword evidence="15" id="KW-1185">Reference proteome</keyword>
<evidence type="ECO:0000256" key="1">
    <source>
        <dbReference type="ARBA" id="ARBA00004651"/>
    </source>
</evidence>
<reference evidence="14 15" key="1">
    <citation type="journal article" date="2013" name="Genome Announc.">
        <title>Draft genome sequence of an Actinobacterium, Brachybacterium muris strain UCD-AY4.</title>
        <authorList>
            <person name="Lo J.R."/>
            <person name="Lang J.M."/>
            <person name="Darling A.E."/>
            <person name="Eisen J.A."/>
            <person name="Coil D.A."/>
        </authorList>
    </citation>
    <scope>NUCLEOTIDE SEQUENCE [LARGE SCALE GENOMIC DNA]</scope>
    <source>
        <strain evidence="14 15">UCD-AY4</strain>
    </source>
</reference>
<keyword evidence="6 13" id="KW-0812">Transmembrane</keyword>
<dbReference type="PANTHER" id="PTHR43141:SF5">
    <property type="entry name" value="CYTOCHROME BD-I UBIQUINOL OXIDASE SUBUNIT 2"/>
    <property type="match status" value="1"/>
</dbReference>
<feature type="transmembrane region" description="Helical" evidence="13">
    <location>
        <begin position="127"/>
        <end position="149"/>
    </location>
</feature>
<dbReference type="Pfam" id="PF02322">
    <property type="entry name" value="Cyt_bd_oxida_II"/>
    <property type="match status" value="1"/>
</dbReference>
<keyword evidence="4" id="KW-1003">Cell membrane</keyword>
<dbReference type="GO" id="GO:0070069">
    <property type="term" value="C:cytochrome complex"/>
    <property type="evidence" value="ECO:0007669"/>
    <property type="project" value="TreeGrafter"/>
</dbReference>
<dbReference type="GO" id="GO:0016682">
    <property type="term" value="F:oxidoreductase activity, acting on diphenols and related substances as donors, oxygen as acceptor"/>
    <property type="evidence" value="ECO:0007669"/>
    <property type="project" value="TreeGrafter"/>
</dbReference>
<evidence type="ECO:0000256" key="8">
    <source>
        <dbReference type="ARBA" id="ARBA00022982"/>
    </source>
</evidence>
<evidence type="ECO:0000256" key="6">
    <source>
        <dbReference type="ARBA" id="ARBA00022692"/>
    </source>
</evidence>
<comment type="subcellular location">
    <subcellularLocation>
        <location evidence="1">Cell membrane</location>
        <topology evidence="1">Multi-pass membrane protein</topology>
    </subcellularLocation>
</comment>
<keyword evidence="11 13" id="KW-0472">Membrane</keyword>
<feature type="transmembrane region" description="Helical" evidence="13">
    <location>
        <begin position="81"/>
        <end position="106"/>
    </location>
</feature>
<organism evidence="14 15">
    <name type="scientific">Brachybacterium muris UCD-AY4</name>
    <dbReference type="NCBI Taxonomy" id="1249481"/>
    <lineage>
        <taxon>Bacteria</taxon>
        <taxon>Bacillati</taxon>
        <taxon>Actinomycetota</taxon>
        <taxon>Actinomycetes</taxon>
        <taxon>Micrococcales</taxon>
        <taxon>Dermabacteraceae</taxon>
        <taxon>Brachybacterium</taxon>
    </lineage>
</organism>
<evidence type="ECO:0000256" key="11">
    <source>
        <dbReference type="ARBA" id="ARBA00023136"/>
    </source>
</evidence>
<dbReference type="HOGENOM" id="CLU_049294_0_1_11"/>
<feature type="transmembrane region" description="Helical" evidence="13">
    <location>
        <begin position="7"/>
        <end position="27"/>
    </location>
</feature>
<dbReference type="RefSeq" id="WP_017824110.1">
    <property type="nucleotide sequence ID" value="NZ_AORC01000021.1"/>
</dbReference>
<feature type="transmembrane region" description="Helical" evidence="13">
    <location>
        <begin position="169"/>
        <end position="189"/>
    </location>
</feature>
<evidence type="ECO:0000313" key="14">
    <source>
        <dbReference type="EMBL" id="EYT47885.1"/>
    </source>
</evidence>
<feature type="transmembrane region" description="Helical" evidence="13">
    <location>
        <begin position="201"/>
        <end position="223"/>
    </location>
</feature>
<feature type="transmembrane region" description="Helical" evidence="13">
    <location>
        <begin position="301"/>
        <end position="323"/>
    </location>
</feature>
<dbReference type="PIRSF" id="PIRSF000267">
    <property type="entry name" value="Cyt_oxidse_sub2"/>
    <property type="match status" value="1"/>
</dbReference>
<dbReference type="GO" id="GO:0005886">
    <property type="term" value="C:plasma membrane"/>
    <property type="evidence" value="ECO:0007669"/>
    <property type="project" value="UniProtKB-SubCell"/>
</dbReference>
<evidence type="ECO:0000256" key="4">
    <source>
        <dbReference type="ARBA" id="ARBA00022475"/>
    </source>
</evidence>
<evidence type="ECO:0000256" key="13">
    <source>
        <dbReference type="SAM" id="Phobius"/>
    </source>
</evidence>
<keyword evidence="10" id="KW-0408">Iron</keyword>
<feature type="transmembrane region" description="Helical" evidence="13">
    <location>
        <begin position="229"/>
        <end position="249"/>
    </location>
</feature>
<dbReference type="InterPro" id="IPR003317">
    <property type="entry name" value="Cyt-d_oxidase_su2"/>
</dbReference>
<keyword evidence="8" id="KW-0249">Electron transport</keyword>
<dbReference type="PANTHER" id="PTHR43141">
    <property type="entry name" value="CYTOCHROME BD2 SUBUNIT II"/>
    <property type="match status" value="1"/>
</dbReference>
<evidence type="ECO:0000256" key="7">
    <source>
        <dbReference type="ARBA" id="ARBA00022723"/>
    </source>
</evidence>
<evidence type="ECO:0000256" key="12">
    <source>
        <dbReference type="SAM" id="MobiDB-lite"/>
    </source>
</evidence>
<evidence type="ECO:0000256" key="9">
    <source>
        <dbReference type="ARBA" id="ARBA00022989"/>
    </source>
</evidence>
<evidence type="ECO:0000256" key="10">
    <source>
        <dbReference type="ARBA" id="ARBA00023004"/>
    </source>
</evidence>
<feature type="region of interest" description="Disordered" evidence="12">
    <location>
        <begin position="335"/>
        <end position="366"/>
    </location>
</feature>
<feature type="transmembrane region" description="Helical" evidence="13">
    <location>
        <begin position="256"/>
        <end position="281"/>
    </location>
</feature>
<sequence>MDMIDPTLLQTLWFALIAFFFLGYFLLEGFDFGVEMNVLALGKGDTERRGTIISTIAPIWDGNQVWVIVAGASIFAAFPEWYASLFSGFYLALLLLLVMLIVRVCAFKYRAKHDSPTWTRTWDWVHILSGFLPALLWGVAFANIVKGVAIDPNSWVTTSLLGLLNPFGLLGGVVFVLLFWLHGTLYLTLRTVGELRAGANRLAGILVWPTIIAGAVFLIWYQLAYSNSALTWLPLLVAAVALVAVAVLNRMRREGAAFMASLTAIGGAGVTLFGGLFPYVLPATNDAANSLTVAGASSSEHTLLVMTIAVVVFMPIVLAYQFWAIRVFRHRIGSEDDPQPPSLTERARDAYREAFDQDAPRPRAES</sequence>
<dbReference type="GO" id="GO:0009055">
    <property type="term" value="F:electron transfer activity"/>
    <property type="evidence" value="ECO:0007669"/>
    <property type="project" value="TreeGrafter"/>
</dbReference>
<feature type="compositionally biased region" description="Basic and acidic residues" evidence="12">
    <location>
        <begin position="345"/>
        <end position="366"/>
    </location>
</feature>
<dbReference type="EMBL" id="AORC01000021">
    <property type="protein sequence ID" value="EYT47885.1"/>
    <property type="molecule type" value="Genomic_DNA"/>
</dbReference>
<protein>
    <submittedName>
        <fullName evidence="14">Cytochrome C oxidase assembly protein</fullName>
    </submittedName>
</protein>
<dbReference type="GO" id="GO:0019646">
    <property type="term" value="P:aerobic electron transport chain"/>
    <property type="evidence" value="ECO:0007669"/>
    <property type="project" value="TreeGrafter"/>
</dbReference>
<gene>
    <name evidence="14" type="ORF">D641_0113905</name>
</gene>
<keyword evidence="7" id="KW-0479">Metal-binding</keyword>
<dbReference type="NCBIfam" id="TIGR00203">
    <property type="entry name" value="cydB"/>
    <property type="match status" value="1"/>
</dbReference>
<keyword evidence="3" id="KW-0813">Transport</keyword>
<name>A0A022KVC9_9MICO</name>
<dbReference type="AlphaFoldDB" id="A0A022KVC9"/>
<evidence type="ECO:0000313" key="15">
    <source>
        <dbReference type="Proteomes" id="UP000019754"/>
    </source>
</evidence>
<dbReference type="STRING" id="1249481.D641_0113905"/>
<accession>A0A022KVC9</accession>
<dbReference type="GO" id="GO:0046872">
    <property type="term" value="F:metal ion binding"/>
    <property type="evidence" value="ECO:0007669"/>
    <property type="project" value="UniProtKB-KW"/>
</dbReference>
<keyword evidence="5" id="KW-0349">Heme</keyword>
<evidence type="ECO:0000256" key="5">
    <source>
        <dbReference type="ARBA" id="ARBA00022617"/>
    </source>
</evidence>
<dbReference type="OrthoDB" id="9776710at2"/>
<dbReference type="Proteomes" id="UP000019754">
    <property type="component" value="Unassembled WGS sequence"/>
</dbReference>
<comment type="similarity">
    <text evidence="2">Belongs to the cytochrome ubiquinol oxidase subunit 2 family.</text>
</comment>
<evidence type="ECO:0000256" key="2">
    <source>
        <dbReference type="ARBA" id="ARBA00007543"/>
    </source>
</evidence>